<dbReference type="Gene3D" id="3.10.20.310">
    <property type="entry name" value="membrane protein fhac"/>
    <property type="match status" value="1"/>
</dbReference>
<protein>
    <submittedName>
        <fullName evidence="6">Uncharacterized protein</fullName>
    </submittedName>
</protein>
<organism evidence="6 7">
    <name type="scientific">Brevundimonas subvibrioides</name>
    <dbReference type="NCBI Taxonomy" id="74313"/>
    <lineage>
        <taxon>Bacteria</taxon>
        <taxon>Pseudomonadati</taxon>
        <taxon>Pseudomonadota</taxon>
        <taxon>Alphaproteobacteria</taxon>
        <taxon>Caulobacterales</taxon>
        <taxon>Caulobacteraceae</taxon>
        <taxon>Brevundimonas</taxon>
    </lineage>
</organism>
<keyword evidence="1" id="KW-1134">Transmembrane beta strand</keyword>
<dbReference type="Pfam" id="PF03865">
    <property type="entry name" value="ShlB"/>
    <property type="match status" value="1"/>
</dbReference>
<dbReference type="EMBL" id="NCEB01000049">
    <property type="protein sequence ID" value="OYX30172.1"/>
    <property type="molecule type" value="Genomic_DNA"/>
</dbReference>
<dbReference type="AlphaFoldDB" id="A0A258FEG1"/>
<evidence type="ECO:0000256" key="1">
    <source>
        <dbReference type="ARBA" id="ARBA00022452"/>
    </source>
</evidence>
<dbReference type="GO" id="GO:0046819">
    <property type="term" value="P:protein secretion by the type V secretion system"/>
    <property type="evidence" value="ECO:0007669"/>
    <property type="project" value="TreeGrafter"/>
</dbReference>
<accession>A0A258FEG1</accession>
<feature type="domain" description="Polypeptide-transport-associated ShlB-type" evidence="5">
    <location>
        <begin position="31"/>
        <end position="106"/>
    </location>
</feature>
<evidence type="ECO:0000256" key="2">
    <source>
        <dbReference type="ARBA" id="ARBA00022692"/>
    </source>
</evidence>
<dbReference type="InterPro" id="IPR051544">
    <property type="entry name" value="TPS_OM_transporter"/>
</dbReference>
<evidence type="ECO:0000313" key="7">
    <source>
        <dbReference type="Proteomes" id="UP000215595"/>
    </source>
</evidence>
<dbReference type="Gene3D" id="2.40.160.50">
    <property type="entry name" value="membrane protein fhac: a member of the omp85/tpsb transporter family"/>
    <property type="match status" value="1"/>
</dbReference>
<reference evidence="6 7" key="1">
    <citation type="submission" date="2017-03" db="EMBL/GenBank/DDBJ databases">
        <title>Lifting the veil on microbial sulfur biogeochemistry in mining wastewaters.</title>
        <authorList>
            <person name="Kantor R.S."/>
            <person name="Colenbrander Nelson T."/>
            <person name="Marshall S."/>
            <person name="Bennett D."/>
            <person name="Apte S."/>
            <person name="Camacho D."/>
            <person name="Thomas B.C."/>
            <person name="Warren L.A."/>
            <person name="Banfield J.F."/>
        </authorList>
    </citation>
    <scope>NUCLEOTIDE SEQUENCE [LARGE SCALE GENOMIC DNA]</scope>
    <source>
        <strain evidence="6">32-69-9</strain>
    </source>
</reference>
<dbReference type="InterPro" id="IPR005565">
    <property type="entry name" value="Hemolysn_activator_HlyB_C"/>
</dbReference>
<evidence type="ECO:0000259" key="5">
    <source>
        <dbReference type="Pfam" id="PF08479"/>
    </source>
</evidence>
<evidence type="ECO:0000259" key="4">
    <source>
        <dbReference type="Pfam" id="PF03865"/>
    </source>
</evidence>
<keyword evidence="2" id="KW-0812">Transmembrane</keyword>
<feature type="domain" description="Haemolysin activator HlyB C-terminal" evidence="4">
    <location>
        <begin position="177"/>
        <end position="474"/>
    </location>
</feature>
<dbReference type="Pfam" id="PF08479">
    <property type="entry name" value="POTRA_2"/>
    <property type="match status" value="1"/>
</dbReference>
<keyword evidence="1" id="KW-0472">Membrane</keyword>
<gene>
    <name evidence="6" type="ORF">B7Z01_14890</name>
</gene>
<name>A0A258FEG1_9CAUL</name>
<keyword evidence="3" id="KW-0998">Cell outer membrane</keyword>
<comment type="caution">
    <text evidence="6">The sequence shown here is derived from an EMBL/GenBank/DDBJ whole genome shotgun (WGS) entry which is preliminary data.</text>
</comment>
<dbReference type="Proteomes" id="UP000215595">
    <property type="component" value="Unassembled WGS sequence"/>
</dbReference>
<dbReference type="GO" id="GO:0098046">
    <property type="term" value="C:type V protein secretion system complex"/>
    <property type="evidence" value="ECO:0007669"/>
    <property type="project" value="TreeGrafter"/>
</dbReference>
<dbReference type="InterPro" id="IPR013686">
    <property type="entry name" value="Polypept-transport_assoc_ShlB"/>
</dbReference>
<dbReference type="PANTHER" id="PTHR34597">
    <property type="entry name" value="SLR1661 PROTEIN"/>
    <property type="match status" value="1"/>
</dbReference>
<evidence type="ECO:0000256" key="3">
    <source>
        <dbReference type="ARBA" id="ARBA00023237"/>
    </source>
</evidence>
<sequence length="513" mass="54254">MLFSLALGLGMTGHTSRSLAETPTTCAQDCFVLTSLSIQGVTAYPLADLSGTYSDYLAREIGVADLVRTADAITEHYRRDGYFLTRAVVAPGDPTSGSAQIVVYEGYIGEVVVEGSGATAVSGILKPLELQWVLTIRELDRRLALASDVPGIRLTNRIEPILDNPARHRLVVTAELDRVDAGVFVENRGSETQGPWQVYASAAANSLAIPGDRMTVSVLTVPEDPDELTYGEWSYTVPISAGTRVRAAVSGYSTNAPPGSSGWLSGDSVAATVAVTSAISRQRDRSLWASAGLDVREVEQSYATGQTMTENLTVARASLWGQIRSDQGNVQVSAQISRGLDWFGATTSPQPGLTRADGTGRFTKVNASVSAYQDIGRYAGVHVAGSAQWSDDPLLGSEEFYVGGSEIGRAYGYGALSGESGVSAVVELRVGWDPAPTEIAFFQVYAFADAGRVWNRGPAGHTDADLASAGLGTRVTFAGRATVRAELAKPLSGPPINQSDDGWRAFIAVSKAF</sequence>
<proteinExistence type="predicted"/>
<evidence type="ECO:0000313" key="6">
    <source>
        <dbReference type="EMBL" id="OYX30172.1"/>
    </source>
</evidence>
<dbReference type="GO" id="GO:0008320">
    <property type="term" value="F:protein transmembrane transporter activity"/>
    <property type="evidence" value="ECO:0007669"/>
    <property type="project" value="TreeGrafter"/>
</dbReference>
<dbReference type="PANTHER" id="PTHR34597:SF6">
    <property type="entry name" value="BLR6126 PROTEIN"/>
    <property type="match status" value="1"/>
</dbReference>